<accession>A0A822XN41</accession>
<dbReference type="GO" id="GO:0005634">
    <property type="term" value="C:nucleus"/>
    <property type="evidence" value="ECO:0007669"/>
    <property type="project" value="UniProtKB-SubCell"/>
</dbReference>
<dbReference type="InterPro" id="IPR038933">
    <property type="entry name" value="Ovate"/>
</dbReference>
<evidence type="ECO:0000256" key="1">
    <source>
        <dbReference type="ARBA" id="ARBA00004123"/>
    </source>
</evidence>
<evidence type="ECO:0000313" key="9">
    <source>
        <dbReference type="Proteomes" id="UP000607653"/>
    </source>
</evidence>
<name>A0A822XN41_NELNU</name>
<dbReference type="EMBL" id="DUZY01000001">
    <property type="protein sequence ID" value="DAD20376.1"/>
    <property type="molecule type" value="Genomic_DNA"/>
</dbReference>
<comment type="subcellular location">
    <subcellularLocation>
        <location evidence="1 6">Nucleus</location>
    </subcellularLocation>
</comment>
<evidence type="ECO:0000259" key="7">
    <source>
        <dbReference type="PROSITE" id="PS51754"/>
    </source>
</evidence>
<keyword evidence="5 6" id="KW-0539">Nucleus</keyword>
<comment type="function">
    <text evidence="6">Transcriptional repressor that regulates multiple aspects of plant growth and development.</text>
</comment>
<keyword evidence="3 6" id="KW-0805">Transcription regulation</keyword>
<comment type="caution">
    <text evidence="8">The sequence shown here is derived from an EMBL/GenBank/DDBJ whole genome shotgun (WGS) entry which is preliminary data.</text>
</comment>
<dbReference type="PANTHER" id="PTHR33057">
    <property type="entry name" value="TRANSCRIPTION REPRESSOR OFP7-RELATED"/>
    <property type="match status" value="1"/>
</dbReference>
<dbReference type="InterPro" id="IPR006458">
    <property type="entry name" value="Ovate_C"/>
</dbReference>
<dbReference type="Pfam" id="PF04844">
    <property type="entry name" value="Ovate"/>
    <property type="match status" value="1"/>
</dbReference>
<keyword evidence="9" id="KW-1185">Reference proteome</keyword>
<protein>
    <recommendedName>
        <fullName evidence="6">Transcription repressor</fullName>
    </recommendedName>
    <alternativeName>
        <fullName evidence="6">Ovate family protein</fullName>
    </alternativeName>
</protein>
<dbReference type="Proteomes" id="UP000607653">
    <property type="component" value="Unassembled WGS sequence"/>
</dbReference>
<evidence type="ECO:0000256" key="4">
    <source>
        <dbReference type="ARBA" id="ARBA00023163"/>
    </source>
</evidence>
<dbReference type="PANTHER" id="PTHR33057:SF114">
    <property type="entry name" value="TRANSCRIPTION REPRESSOR-RELATED"/>
    <property type="match status" value="1"/>
</dbReference>
<feature type="domain" description="OVATE" evidence="7">
    <location>
        <begin position="90"/>
        <end position="149"/>
    </location>
</feature>
<evidence type="ECO:0000256" key="3">
    <source>
        <dbReference type="ARBA" id="ARBA00023015"/>
    </source>
</evidence>
<evidence type="ECO:0000256" key="2">
    <source>
        <dbReference type="ARBA" id="ARBA00022491"/>
    </source>
</evidence>
<dbReference type="GO" id="GO:0045892">
    <property type="term" value="P:negative regulation of DNA-templated transcription"/>
    <property type="evidence" value="ECO:0007669"/>
    <property type="project" value="UniProtKB-UniRule"/>
</dbReference>
<proteinExistence type="predicted"/>
<keyword evidence="2 6" id="KW-0678">Repressor</keyword>
<sequence>MQGSRETKKQRSQLNGCSAFCCSCRLSVSSSEEVEGSKSDSLVPISSLAHAMVQEKLDQMIRDRVEARNATRKKKKGRFDGSKCIIMVAMDKYSYDPREDFRESMVEMIITNQIEDPKDLRCLLNCYISMNSDEYRPVILQVFHEVCTNLFLSCKCN</sequence>
<gene>
    <name evidence="8" type="ORF">HUJ06_021839</name>
</gene>
<organism evidence="8 9">
    <name type="scientific">Nelumbo nucifera</name>
    <name type="common">Sacred lotus</name>
    <dbReference type="NCBI Taxonomy" id="4432"/>
    <lineage>
        <taxon>Eukaryota</taxon>
        <taxon>Viridiplantae</taxon>
        <taxon>Streptophyta</taxon>
        <taxon>Embryophyta</taxon>
        <taxon>Tracheophyta</taxon>
        <taxon>Spermatophyta</taxon>
        <taxon>Magnoliopsida</taxon>
        <taxon>Proteales</taxon>
        <taxon>Nelumbonaceae</taxon>
        <taxon>Nelumbo</taxon>
    </lineage>
</organism>
<keyword evidence="4 6" id="KW-0804">Transcription</keyword>
<reference evidence="8 9" key="1">
    <citation type="journal article" date="2020" name="Mol. Biol. Evol.">
        <title>Distinct Expression and Methylation Patterns for Genes with Different Fates following a Single Whole-Genome Duplication in Flowering Plants.</title>
        <authorList>
            <person name="Shi T."/>
            <person name="Rahmani R.S."/>
            <person name="Gugger P.F."/>
            <person name="Wang M."/>
            <person name="Li H."/>
            <person name="Zhang Y."/>
            <person name="Li Z."/>
            <person name="Wang Q."/>
            <person name="Van de Peer Y."/>
            <person name="Marchal K."/>
            <person name="Chen J."/>
        </authorList>
    </citation>
    <scope>NUCLEOTIDE SEQUENCE [LARGE SCALE GENOMIC DNA]</scope>
    <source>
        <tissue evidence="8">Leaf</tissue>
    </source>
</reference>
<evidence type="ECO:0000313" key="8">
    <source>
        <dbReference type="EMBL" id="DAD20376.1"/>
    </source>
</evidence>
<evidence type="ECO:0000256" key="6">
    <source>
        <dbReference type="RuleBase" id="RU367028"/>
    </source>
</evidence>
<dbReference type="PROSITE" id="PS51754">
    <property type="entry name" value="OVATE"/>
    <property type="match status" value="1"/>
</dbReference>
<dbReference type="AlphaFoldDB" id="A0A822XN41"/>
<dbReference type="NCBIfam" id="TIGR01568">
    <property type="entry name" value="A_thal_3678"/>
    <property type="match status" value="1"/>
</dbReference>
<evidence type="ECO:0000256" key="5">
    <source>
        <dbReference type="ARBA" id="ARBA00023242"/>
    </source>
</evidence>